<proteinExistence type="predicted"/>
<sequence>MVAPQEPVATGFGMRRTWPSRNGRDGGGCRDCFSDRFDCCGGFRNMVTTTGGVVTCLLSRQVDPSRLRAHRWHLVHVGGVLVVLGVRGGGHSDMKAPTGRLYSWSVAAARCIAIASEAGETSQQRQGARRPFRVPGSMGGDCENRLLGLGRGHRQARELMEKQGESDMLAPGQVQEDVLAEESVAQPQGAAAAAPAGEQQQQWYHPPPHQYADWFPMAEQFFRTLYQGAWQLG</sequence>
<evidence type="ECO:0000256" key="1">
    <source>
        <dbReference type="SAM" id="MobiDB-lite"/>
    </source>
</evidence>
<dbReference type="AlphaFoldDB" id="A0A843UYR3"/>
<keyword evidence="3" id="KW-1185">Reference proteome</keyword>
<feature type="compositionally biased region" description="Low complexity" evidence="1">
    <location>
        <begin position="185"/>
        <end position="204"/>
    </location>
</feature>
<accession>A0A843UYR3</accession>
<feature type="region of interest" description="Disordered" evidence="1">
    <location>
        <begin position="184"/>
        <end position="205"/>
    </location>
</feature>
<reference evidence="2" key="1">
    <citation type="submission" date="2017-07" db="EMBL/GenBank/DDBJ databases">
        <title>Taro Niue Genome Assembly and Annotation.</title>
        <authorList>
            <person name="Atibalentja N."/>
            <person name="Keating K."/>
            <person name="Fields C.J."/>
        </authorList>
    </citation>
    <scope>NUCLEOTIDE SEQUENCE</scope>
    <source>
        <strain evidence="2">Niue_2</strain>
        <tissue evidence="2">Leaf</tissue>
    </source>
</reference>
<evidence type="ECO:0000313" key="3">
    <source>
        <dbReference type="Proteomes" id="UP000652761"/>
    </source>
</evidence>
<feature type="region of interest" description="Disordered" evidence="1">
    <location>
        <begin position="1"/>
        <end position="26"/>
    </location>
</feature>
<evidence type="ECO:0000313" key="2">
    <source>
        <dbReference type="EMBL" id="MQL84709.1"/>
    </source>
</evidence>
<dbReference type="EMBL" id="NMUH01000781">
    <property type="protein sequence ID" value="MQL84709.1"/>
    <property type="molecule type" value="Genomic_DNA"/>
</dbReference>
<gene>
    <name evidence="2" type="ORF">Taro_017226</name>
</gene>
<dbReference type="Proteomes" id="UP000652761">
    <property type="component" value="Unassembled WGS sequence"/>
</dbReference>
<comment type="caution">
    <text evidence="2">The sequence shown here is derived from an EMBL/GenBank/DDBJ whole genome shotgun (WGS) entry which is preliminary data.</text>
</comment>
<protein>
    <submittedName>
        <fullName evidence="2">Uncharacterized protein</fullName>
    </submittedName>
</protein>
<organism evidence="2 3">
    <name type="scientific">Colocasia esculenta</name>
    <name type="common">Wild taro</name>
    <name type="synonym">Arum esculentum</name>
    <dbReference type="NCBI Taxonomy" id="4460"/>
    <lineage>
        <taxon>Eukaryota</taxon>
        <taxon>Viridiplantae</taxon>
        <taxon>Streptophyta</taxon>
        <taxon>Embryophyta</taxon>
        <taxon>Tracheophyta</taxon>
        <taxon>Spermatophyta</taxon>
        <taxon>Magnoliopsida</taxon>
        <taxon>Liliopsida</taxon>
        <taxon>Araceae</taxon>
        <taxon>Aroideae</taxon>
        <taxon>Colocasieae</taxon>
        <taxon>Colocasia</taxon>
    </lineage>
</organism>
<name>A0A843UYR3_COLES</name>